<feature type="domain" description="Stage IV sporulation protein A middle" evidence="1">
    <location>
        <begin position="1"/>
        <end position="92"/>
    </location>
</feature>
<organism evidence="3 4">
    <name type="scientific">Bacillus safensis</name>
    <dbReference type="NCBI Taxonomy" id="561879"/>
    <lineage>
        <taxon>Bacteria</taxon>
        <taxon>Bacillati</taxon>
        <taxon>Bacillota</taxon>
        <taxon>Bacilli</taxon>
        <taxon>Bacillales</taxon>
        <taxon>Bacillaceae</taxon>
        <taxon>Bacillus</taxon>
    </lineage>
</organism>
<dbReference type="InterPro" id="IPR046841">
    <property type="entry name" value="SpoIVA_middle"/>
</dbReference>
<evidence type="ECO:0008006" key="5">
    <source>
        <dbReference type="Google" id="ProtNLM"/>
    </source>
</evidence>
<dbReference type="AlphaFoldDB" id="A0A5S9ME19"/>
<dbReference type="InterPro" id="IPR046840">
    <property type="entry name" value="SpoIVA_C"/>
</dbReference>
<evidence type="ECO:0000259" key="2">
    <source>
        <dbReference type="Pfam" id="PF20439"/>
    </source>
</evidence>
<dbReference type="Proteomes" id="UP000464658">
    <property type="component" value="Chromosome"/>
</dbReference>
<dbReference type="Pfam" id="PF20438">
    <property type="entry name" value="SpoIVA_middle"/>
    <property type="match status" value="1"/>
</dbReference>
<evidence type="ECO:0000259" key="1">
    <source>
        <dbReference type="Pfam" id="PF20438"/>
    </source>
</evidence>
<protein>
    <recommendedName>
        <fullName evidence="5">Stage IV sporulation protein A</fullName>
    </recommendedName>
</protein>
<name>A0A5S9ME19_BACIA</name>
<reference evidence="3 4" key="1">
    <citation type="submission" date="2019-12" db="EMBL/GenBank/DDBJ databases">
        <title>Full genome sequence of a Bacillus safensis strain isolated from commercially available natto in Indonesia.</title>
        <authorList>
            <person name="Yoshida M."/>
            <person name="Uomi M."/>
            <person name="Waturangi D."/>
            <person name="Ekaputri J.J."/>
            <person name="Setiamarga D.H.E."/>
        </authorList>
    </citation>
    <scope>NUCLEOTIDE SEQUENCE [LARGE SCALE GENOMIC DNA]</scope>
    <source>
        <strain evidence="3 4">IDN1</strain>
    </source>
</reference>
<accession>A0A5S9ME19</accession>
<dbReference type="EMBL" id="AP021906">
    <property type="protein sequence ID" value="BBP90354.1"/>
    <property type="molecule type" value="Genomic_DNA"/>
</dbReference>
<dbReference type="Pfam" id="PF20439">
    <property type="entry name" value="SpoIVA_C"/>
    <property type="match status" value="1"/>
</dbReference>
<feature type="domain" description="Sporulation stage IV protein A C-terminal" evidence="2">
    <location>
        <begin position="93"/>
        <end position="168"/>
    </location>
</feature>
<proteinExistence type="predicted"/>
<evidence type="ECO:0000313" key="4">
    <source>
        <dbReference type="Proteomes" id="UP000464658"/>
    </source>
</evidence>
<sequence>MVGVEIRGKDHLLELMQDFAHAKTEYDQVSDALKMVKQTGYGIAAPALSDMSLDEPEIIRQGSRFGVRLKAVAPSIHMIKVDVESEFAPIIGTEKQSEELVRYLMQDFEDDPLSIWNSDIFGRSLSSLVREGIQAKLSLMPENARYKLKETLERIINEGSGGLIAIIL</sequence>
<gene>
    <name evidence="3" type="ORF">BsIDN1_39720</name>
</gene>
<evidence type="ECO:0000313" key="3">
    <source>
        <dbReference type="EMBL" id="BBP90354.1"/>
    </source>
</evidence>